<feature type="binding site" evidence="2">
    <location>
        <position position="28"/>
    </location>
    <ligand>
        <name>Mg(2+)</name>
        <dbReference type="ChEBI" id="CHEBI:18420"/>
        <label>3</label>
    </ligand>
</feature>
<dbReference type="PANTHER" id="PTHR30270:SF0">
    <property type="entry name" value="THIAMINE-MONOPHOSPHATE KINASE"/>
    <property type="match status" value="1"/>
</dbReference>
<dbReference type="EMBL" id="CP073347">
    <property type="protein sequence ID" value="UTW10457.1"/>
    <property type="molecule type" value="Genomic_DNA"/>
</dbReference>
<keyword evidence="2" id="KW-0547">Nucleotide-binding</keyword>
<dbReference type="Proteomes" id="UP001058461">
    <property type="component" value="Chromosome"/>
</dbReference>
<comment type="function">
    <text evidence="2">Catalyzes the ATP-dependent phosphorylation of thiamine-monophosphate (TMP) to form thiamine-pyrophosphate (TPP), the active form of vitamin B1.</text>
</comment>
<feature type="binding site" evidence="2">
    <location>
        <begin position="119"/>
        <end position="120"/>
    </location>
    <ligand>
        <name>ATP</name>
        <dbReference type="ChEBI" id="CHEBI:30616"/>
    </ligand>
</feature>
<feature type="binding site" evidence="2">
    <location>
        <position position="45"/>
    </location>
    <ligand>
        <name>Mg(2+)</name>
        <dbReference type="ChEBI" id="CHEBI:18420"/>
        <label>2</label>
    </ligand>
</feature>
<feature type="binding site" evidence="2">
    <location>
        <position position="45"/>
    </location>
    <ligand>
        <name>Mg(2+)</name>
        <dbReference type="ChEBI" id="CHEBI:18420"/>
        <label>1</label>
    </ligand>
</feature>
<dbReference type="HAMAP" id="MF_02128">
    <property type="entry name" value="TMP_kinase"/>
    <property type="match status" value="1"/>
</dbReference>
<dbReference type="SUPFAM" id="SSF56042">
    <property type="entry name" value="PurM C-terminal domain-like"/>
    <property type="match status" value="1"/>
</dbReference>
<comment type="similarity">
    <text evidence="2">Belongs to the thiamine-monophosphate kinase family.</text>
</comment>
<dbReference type="InterPro" id="IPR006283">
    <property type="entry name" value="ThiL-like"/>
</dbReference>
<evidence type="ECO:0000256" key="1">
    <source>
        <dbReference type="ARBA" id="ARBA00022977"/>
    </source>
</evidence>
<dbReference type="CDD" id="cd02194">
    <property type="entry name" value="ThiL"/>
    <property type="match status" value="1"/>
</dbReference>
<feature type="binding site" evidence="2">
    <location>
        <position position="73"/>
    </location>
    <ligand>
        <name>Mg(2+)</name>
        <dbReference type="ChEBI" id="CHEBI:18420"/>
        <label>3</label>
    </ligand>
</feature>
<dbReference type="Pfam" id="PF00586">
    <property type="entry name" value="AIRS"/>
    <property type="match status" value="1"/>
</dbReference>
<dbReference type="InterPro" id="IPR036921">
    <property type="entry name" value="PurM-like_N_sf"/>
</dbReference>
<dbReference type="PIRSF" id="PIRSF005303">
    <property type="entry name" value="Thiam_monoph_kin"/>
    <property type="match status" value="1"/>
</dbReference>
<reference evidence="5" key="1">
    <citation type="submission" date="2021-04" db="EMBL/GenBank/DDBJ databases">
        <title>Oceanospirillales bacteria with DddD are important DMSP degraders in coastal seawater.</title>
        <authorList>
            <person name="Liu J."/>
        </authorList>
    </citation>
    <scope>NUCLEOTIDE SEQUENCE</scope>
    <source>
        <strain evidence="5">D13-1</strain>
    </source>
</reference>
<comment type="caution">
    <text evidence="2">Lacks conserved residue(s) required for the propagation of feature annotation.</text>
</comment>
<dbReference type="Gene3D" id="3.30.1330.10">
    <property type="entry name" value="PurM-like, N-terminal domain"/>
    <property type="match status" value="1"/>
</dbReference>
<dbReference type="RefSeq" id="WP_255852496.1">
    <property type="nucleotide sequence ID" value="NZ_CP073347.1"/>
</dbReference>
<accession>A0ABY5HGN1</accession>
<keyword evidence="2" id="KW-0067">ATP-binding</keyword>
<feature type="binding site" evidence="2">
    <location>
        <position position="73"/>
    </location>
    <ligand>
        <name>Mg(2+)</name>
        <dbReference type="ChEBI" id="CHEBI:18420"/>
        <label>2</label>
    </ligand>
</feature>
<evidence type="ECO:0000313" key="6">
    <source>
        <dbReference type="Proteomes" id="UP001058461"/>
    </source>
</evidence>
<feature type="binding site" evidence="2">
    <location>
        <position position="28"/>
    </location>
    <ligand>
        <name>Mg(2+)</name>
        <dbReference type="ChEBI" id="CHEBI:18420"/>
        <label>4</label>
    </ligand>
</feature>
<dbReference type="InterPro" id="IPR016188">
    <property type="entry name" value="PurM-like_N"/>
</dbReference>
<keyword evidence="2" id="KW-0460">Magnesium</keyword>
<dbReference type="GO" id="GO:0009030">
    <property type="term" value="F:thiamine-phosphate kinase activity"/>
    <property type="evidence" value="ECO:0007669"/>
    <property type="project" value="UniProtKB-EC"/>
</dbReference>
<dbReference type="Pfam" id="PF02769">
    <property type="entry name" value="AIRS_C"/>
    <property type="match status" value="1"/>
</dbReference>
<dbReference type="EC" id="2.7.4.16" evidence="2"/>
<sequence>MDEFALIRHYFSRLTDNDASIVVGIGDDCAQLRVPPGMDLVLSIDTLVEGTHFLPGTDPGRIASRLMGAAVSDLAAMGAEPAWFTLALTLPSADEPWLAAFAESLGACARRFGIRLVGGDTTRGPLTLSVQVQGLVPAGRGLHRGGAGVGDLVCVSGTLGDSRAGLDIQLRADIQPDPLPATSQRLLQRFFAPQPRLSTGLLIADYASSCIDISDGLLADLGHILRASAVGARIERHQLPLSEALRAYTGIEQARDWALSGGEDFELCFTVPAARWETLAAQLQHHDVPVSCVGEILPASAGLRLENDGAAVQTPGLDAGYNHFAPAGGT</sequence>
<keyword evidence="6" id="KW-1185">Reference proteome</keyword>
<feature type="binding site" evidence="2">
    <location>
        <position position="321"/>
    </location>
    <ligand>
        <name>substrate</name>
    </ligand>
</feature>
<feature type="binding site" evidence="2">
    <location>
        <position position="263"/>
    </location>
    <ligand>
        <name>substrate</name>
    </ligand>
</feature>
<feature type="binding site" evidence="2">
    <location>
        <position position="120"/>
    </location>
    <ligand>
        <name>Mg(2+)</name>
        <dbReference type="ChEBI" id="CHEBI:18420"/>
        <label>1</label>
    </ligand>
</feature>
<dbReference type="PANTHER" id="PTHR30270">
    <property type="entry name" value="THIAMINE-MONOPHOSPHATE KINASE"/>
    <property type="match status" value="1"/>
</dbReference>
<feature type="binding site" evidence="2">
    <location>
        <position position="214"/>
    </location>
    <ligand>
        <name>ATP</name>
        <dbReference type="ChEBI" id="CHEBI:30616"/>
    </ligand>
</feature>
<comment type="pathway">
    <text evidence="2">Cofactor biosynthesis; thiamine diphosphate biosynthesis; thiamine diphosphate from thiamine phosphate: step 1/1.</text>
</comment>
<evidence type="ECO:0000313" key="5">
    <source>
        <dbReference type="EMBL" id="UTW10457.1"/>
    </source>
</evidence>
<feature type="binding site" evidence="2">
    <location>
        <position position="52"/>
    </location>
    <ligand>
        <name>substrate</name>
    </ligand>
</feature>
<keyword evidence="2" id="KW-0479">Metal-binding</keyword>
<gene>
    <name evidence="2 5" type="primary">thiL</name>
    <name evidence="5" type="ORF">KDW95_14250</name>
</gene>
<feature type="binding site" evidence="2">
    <location>
        <position position="215"/>
    </location>
    <ligand>
        <name>Mg(2+)</name>
        <dbReference type="ChEBI" id="CHEBI:18420"/>
        <label>5</label>
    </ligand>
</feature>
<comment type="miscellaneous">
    <text evidence="2">Reaction mechanism of ThiL seems to utilize a direct, inline transfer of the gamma-phosphate of ATP to TMP rather than a phosphorylated enzyme intermediate.</text>
</comment>
<feature type="binding site" evidence="2">
    <location>
        <position position="43"/>
    </location>
    <ligand>
        <name>Mg(2+)</name>
        <dbReference type="ChEBI" id="CHEBI:18420"/>
        <label>4</label>
    </ligand>
</feature>
<feature type="domain" description="PurM-like N-terminal" evidence="3">
    <location>
        <begin position="26"/>
        <end position="136"/>
    </location>
</feature>
<dbReference type="InterPro" id="IPR036676">
    <property type="entry name" value="PurM-like_C_sf"/>
</dbReference>
<comment type="catalytic activity">
    <reaction evidence="2">
        <text>thiamine phosphate + ATP = thiamine diphosphate + ADP</text>
        <dbReference type="Rhea" id="RHEA:15913"/>
        <dbReference type="ChEBI" id="CHEBI:30616"/>
        <dbReference type="ChEBI" id="CHEBI:37575"/>
        <dbReference type="ChEBI" id="CHEBI:58937"/>
        <dbReference type="ChEBI" id="CHEBI:456216"/>
        <dbReference type="EC" id="2.7.4.16"/>
    </reaction>
</comment>
<evidence type="ECO:0000259" key="3">
    <source>
        <dbReference type="Pfam" id="PF00586"/>
    </source>
</evidence>
<evidence type="ECO:0000259" key="4">
    <source>
        <dbReference type="Pfam" id="PF02769"/>
    </source>
</evidence>
<organism evidence="5 6">
    <name type="scientific">Marinobacterium rhizophilum</name>
    <dbReference type="NCBI Taxonomy" id="420402"/>
    <lineage>
        <taxon>Bacteria</taxon>
        <taxon>Pseudomonadati</taxon>
        <taxon>Pseudomonadota</taxon>
        <taxon>Gammaproteobacteria</taxon>
        <taxon>Oceanospirillales</taxon>
        <taxon>Oceanospirillaceae</taxon>
        <taxon>Marinobacterium</taxon>
    </lineage>
</organism>
<dbReference type="InterPro" id="IPR010918">
    <property type="entry name" value="PurM-like_C_dom"/>
</dbReference>
<keyword evidence="1 2" id="KW-0784">Thiamine biosynthesis</keyword>
<keyword evidence="2 5" id="KW-0808">Transferase</keyword>
<feature type="binding site" evidence="2">
    <location>
        <position position="73"/>
    </location>
    <ligand>
        <name>Mg(2+)</name>
        <dbReference type="ChEBI" id="CHEBI:18420"/>
        <label>4</label>
    </ligand>
</feature>
<name>A0ABY5HGN1_9GAMM</name>
<feature type="binding site" evidence="2">
    <location>
        <position position="144"/>
    </location>
    <ligand>
        <name>ATP</name>
        <dbReference type="ChEBI" id="CHEBI:30616"/>
    </ligand>
</feature>
<dbReference type="SUPFAM" id="SSF55326">
    <property type="entry name" value="PurM N-terminal domain-like"/>
    <property type="match status" value="1"/>
</dbReference>
<dbReference type="Gene3D" id="3.90.650.10">
    <property type="entry name" value="PurM-like C-terminal domain"/>
    <property type="match status" value="1"/>
</dbReference>
<protein>
    <recommendedName>
        <fullName evidence="2">Thiamine-monophosphate kinase</fullName>
        <shortName evidence="2">TMP kinase</shortName>
        <shortName evidence="2">Thiamine-phosphate kinase</shortName>
        <ecNumber evidence="2">2.7.4.16</ecNumber>
    </recommendedName>
</protein>
<proteinExistence type="inferred from homology"/>
<keyword evidence="2 5" id="KW-0418">Kinase</keyword>
<feature type="binding site" evidence="2">
    <location>
        <position position="212"/>
    </location>
    <ligand>
        <name>Mg(2+)</name>
        <dbReference type="ChEBI" id="CHEBI:18420"/>
        <label>3</label>
    </ligand>
</feature>
<feature type="domain" description="PurM-like C-terminal" evidence="4">
    <location>
        <begin position="149"/>
        <end position="298"/>
    </location>
</feature>
<evidence type="ECO:0000256" key="2">
    <source>
        <dbReference type="HAMAP-Rule" id="MF_02128"/>
    </source>
</evidence>
<dbReference type="NCBIfam" id="TIGR01379">
    <property type="entry name" value="thiL"/>
    <property type="match status" value="1"/>
</dbReference>